<accession>A0A2U9BS16</accession>
<keyword evidence="1" id="KW-1133">Transmembrane helix</keyword>
<name>A0A2U9BS16_SCOMX</name>
<reference evidence="2 3" key="1">
    <citation type="submission" date="2017-12" db="EMBL/GenBank/DDBJ databases">
        <title>Integrating genomic resources of turbot (Scophthalmus maximus) in depth evaluation of genetic and physical mapping variation across individuals.</title>
        <authorList>
            <person name="Martinez P."/>
        </authorList>
    </citation>
    <scope>NUCLEOTIDE SEQUENCE [LARGE SCALE GENOMIC DNA]</scope>
</reference>
<evidence type="ECO:0000313" key="3">
    <source>
        <dbReference type="Proteomes" id="UP000246464"/>
    </source>
</evidence>
<organism evidence="2 3">
    <name type="scientific">Scophthalmus maximus</name>
    <name type="common">Turbot</name>
    <name type="synonym">Psetta maxima</name>
    <dbReference type="NCBI Taxonomy" id="52904"/>
    <lineage>
        <taxon>Eukaryota</taxon>
        <taxon>Metazoa</taxon>
        <taxon>Chordata</taxon>
        <taxon>Craniata</taxon>
        <taxon>Vertebrata</taxon>
        <taxon>Euteleostomi</taxon>
        <taxon>Actinopterygii</taxon>
        <taxon>Neopterygii</taxon>
        <taxon>Teleostei</taxon>
        <taxon>Neoteleostei</taxon>
        <taxon>Acanthomorphata</taxon>
        <taxon>Carangaria</taxon>
        <taxon>Pleuronectiformes</taxon>
        <taxon>Pleuronectoidei</taxon>
        <taxon>Scophthalmidae</taxon>
        <taxon>Scophthalmus</taxon>
    </lineage>
</organism>
<proteinExistence type="predicted"/>
<evidence type="ECO:0000256" key="1">
    <source>
        <dbReference type="SAM" id="Phobius"/>
    </source>
</evidence>
<keyword evidence="1" id="KW-0472">Membrane</keyword>
<dbReference type="Proteomes" id="UP000246464">
    <property type="component" value="Chromosome 8"/>
</dbReference>
<keyword evidence="1" id="KW-0812">Transmembrane</keyword>
<evidence type="ECO:0000313" key="2">
    <source>
        <dbReference type="EMBL" id="AWP06339.1"/>
    </source>
</evidence>
<sequence>MESELSPIAYRIRTSKPSQTPAYKWVHANQIKPFVPFSPPERPLWIFGILLSLRVTLSLDMVEPGPPSGIALQGIPGLLITHCDLYTQRIYVRLDPWAVYRRHFRRPPQLTEGRPSGMQTQDTVEHARQTTIHTLEQLKKFLVTEEDLSGKKRPKRFLGGLLVVASTMGSLFSIGLSAANSVSIKTLQRYMGEYR</sequence>
<dbReference type="EMBL" id="CP026250">
    <property type="protein sequence ID" value="AWP06339.1"/>
    <property type="molecule type" value="Genomic_DNA"/>
</dbReference>
<keyword evidence="3" id="KW-1185">Reference proteome</keyword>
<gene>
    <name evidence="2" type="ORF">SMAX5B_019768</name>
</gene>
<feature type="transmembrane region" description="Helical" evidence="1">
    <location>
        <begin position="157"/>
        <end position="179"/>
    </location>
</feature>
<dbReference type="AlphaFoldDB" id="A0A2U9BS16"/>
<protein>
    <submittedName>
        <fullName evidence="2">Uncharacterized protein</fullName>
    </submittedName>
</protein>